<protein>
    <submittedName>
        <fullName evidence="2">Uncharacterized protein</fullName>
    </submittedName>
</protein>
<name>A0AAE0WQB8_9PEZI</name>
<dbReference type="Pfam" id="PF13563">
    <property type="entry name" value="2_5_RNA_ligase2"/>
    <property type="match status" value="1"/>
</dbReference>
<keyword evidence="3" id="KW-1185">Reference proteome</keyword>
<sequence>MANQAPLSYSAAASGASAASTSDHPTDADKVAAQPSKAQEQAVRGESAPTTDRTRQQHQNGPPARRSPSPRHQPRGVAENEAVYILTLQTDKPHHDRMTALRKKYFPPKLNKLEAHLTLFHALPQSRLDSAILPTIQDVVAKNHPFKVTVTKPFRLRHGIALSIPKLEGGSKIQGIHRALQVPWKDQGWLSDQDAGGMQAHYTIMNKVDSDAEVLDAFDEVSREFQGDEGMVEGLGLWRFQPKGNMGIRSQGRVPARHLFSHGELDTILSARFDTQTWSNAVVIVARKPRELSFDHATPTAIEAYRSTQTVKSFCQADRSMHEKHDFQT</sequence>
<organism evidence="2 3">
    <name type="scientific">Recurvomyces mirabilis</name>
    <dbReference type="NCBI Taxonomy" id="574656"/>
    <lineage>
        <taxon>Eukaryota</taxon>
        <taxon>Fungi</taxon>
        <taxon>Dikarya</taxon>
        <taxon>Ascomycota</taxon>
        <taxon>Pezizomycotina</taxon>
        <taxon>Dothideomycetes</taxon>
        <taxon>Dothideomycetidae</taxon>
        <taxon>Mycosphaerellales</taxon>
        <taxon>Teratosphaeriaceae</taxon>
        <taxon>Recurvomyces</taxon>
    </lineage>
</organism>
<evidence type="ECO:0000256" key="1">
    <source>
        <dbReference type="SAM" id="MobiDB-lite"/>
    </source>
</evidence>
<dbReference type="Gene3D" id="3.90.1140.10">
    <property type="entry name" value="Cyclic phosphodiesterase"/>
    <property type="match status" value="1"/>
</dbReference>
<feature type="compositionally biased region" description="Low complexity" evidence="1">
    <location>
        <begin position="8"/>
        <end position="22"/>
    </location>
</feature>
<evidence type="ECO:0000313" key="3">
    <source>
        <dbReference type="Proteomes" id="UP001274830"/>
    </source>
</evidence>
<accession>A0AAE0WQB8</accession>
<evidence type="ECO:0000313" key="2">
    <source>
        <dbReference type="EMBL" id="KAK3675907.1"/>
    </source>
</evidence>
<gene>
    <name evidence="2" type="ORF">LTR78_004099</name>
</gene>
<comment type="caution">
    <text evidence="2">The sequence shown here is derived from an EMBL/GenBank/DDBJ whole genome shotgun (WGS) entry which is preliminary data.</text>
</comment>
<feature type="region of interest" description="Disordered" evidence="1">
    <location>
        <begin position="1"/>
        <end position="77"/>
    </location>
</feature>
<dbReference type="EMBL" id="JAUTXT010000012">
    <property type="protein sequence ID" value="KAK3675907.1"/>
    <property type="molecule type" value="Genomic_DNA"/>
</dbReference>
<proteinExistence type="predicted"/>
<dbReference type="AlphaFoldDB" id="A0AAE0WQB8"/>
<reference evidence="2" key="1">
    <citation type="submission" date="2023-07" db="EMBL/GenBank/DDBJ databases">
        <title>Black Yeasts Isolated from many extreme environments.</title>
        <authorList>
            <person name="Coleine C."/>
            <person name="Stajich J.E."/>
            <person name="Selbmann L."/>
        </authorList>
    </citation>
    <scope>NUCLEOTIDE SEQUENCE</scope>
    <source>
        <strain evidence="2">CCFEE 5485</strain>
    </source>
</reference>
<dbReference type="Proteomes" id="UP001274830">
    <property type="component" value="Unassembled WGS sequence"/>
</dbReference>